<feature type="compositionally biased region" description="Basic and acidic residues" evidence="8">
    <location>
        <begin position="63"/>
        <end position="84"/>
    </location>
</feature>
<comment type="similarity">
    <text evidence="1">Belongs to the Clp1 family. NOL9/GRC3 subfamily.</text>
</comment>
<evidence type="ECO:0000256" key="1">
    <source>
        <dbReference type="ARBA" id="ARBA00011003"/>
    </source>
</evidence>
<evidence type="ECO:0000256" key="8">
    <source>
        <dbReference type="SAM" id="MobiDB-lite"/>
    </source>
</evidence>
<dbReference type="PANTHER" id="PTHR12755:SF3">
    <property type="entry name" value="POLYNUCLEOTIDE 5'-HYDROXYL-KINASE NOL9"/>
    <property type="match status" value="1"/>
</dbReference>
<evidence type="ECO:0000259" key="9">
    <source>
        <dbReference type="Pfam" id="PF16575"/>
    </source>
</evidence>
<proteinExistence type="inferred from homology"/>
<dbReference type="Proteomes" id="UP000054477">
    <property type="component" value="Unassembled WGS sequence"/>
</dbReference>
<dbReference type="Pfam" id="PF16575">
    <property type="entry name" value="CLP1_P"/>
    <property type="match status" value="1"/>
</dbReference>
<dbReference type="InterPro" id="IPR032319">
    <property type="entry name" value="CLP1_P"/>
</dbReference>
<keyword evidence="4" id="KW-0808">Transferase</keyword>
<feature type="domain" description="Clp1 P-loop" evidence="9">
    <location>
        <begin position="364"/>
        <end position="511"/>
    </location>
</feature>
<dbReference type="InterPro" id="IPR045116">
    <property type="entry name" value="Clp1/Grc3"/>
</dbReference>
<organism evidence="10 11">
    <name type="scientific">Laccaria amethystina LaAM-08-1</name>
    <dbReference type="NCBI Taxonomy" id="1095629"/>
    <lineage>
        <taxon>Eukaryota</taxon>
        <taxon>Fungi</taxon>
        <taxon>Dikarya</taxon>
        <taxon>Basidiomycota</taxon>
        <taxon>Agaricomycotina</taxon>
        <taxon>Agaricomycetes</taxon>
        <taxon>Agaricomycetidae</taxon>
        <taxon>Agaricales</taxon>
        <taxon>Agaricineae</taxon>
        <taxon>Hydnangiaceae</taxon>
        <taxon>Laccaria</taxon>
    </lineage>
</organism>
<dbReference type="PANTHER" id="PTHR12755">
    <property type="entry name" value="CLEAVAGE/POLYADENYLATION FACTOR IA SUBUNIT CLP1P"/>
    <property type="match status" value="1"/>
</dbReference>
<evidence type="ECO:0000256" key="3">
    <source>
        <dbReference type="ARBA" id="ARBA00019824"/>
    </source>
</evidence>
<evidence type="ECO:0000313" key="11">
    <source>
        <dbReference type="Proteomes" id="UP000054477"/>
    </source>
</evidence>
<evidence type="ECO:0000256" key="4">
    <source>
        <dbReference type="ARBA" id="ARBA00022679"/>
    </source>
</evidence>
<dbReference type="AlphaFoldDB" id="A0A0C9X4J8"/>
<dbReference type="OrthoDB" id="2405412at2759"/>
<dbReference type="HOGENOM" id="CLU_010345_0_0_1"/>
<accession>A0A0C9X4J8</accession>
<protein>
    <recommendedName>
        <fullName evidence="3">Polynucleotide 5'-hydroxyl-kinase GRC3</fullName>
    </recommendedName>
    <alternativeName>
        <fullName evidence="2">Polynucleotide 5'-hydroxyl-kinase grc3</fullName>
    </alternativeName>
</protein>
<feature type="compositionally biased region" description="Basic residues" evidence="8">
    <location>
        <begin position="52"/>
        <end position="62"/>
    </location>
</feature>
<gene>
    <name evidence="10" type="ORF">K443DRAFT_673659</name>
</gene>
<feature type="compositionally biased region" description="Acidic residues" evidence="8">
    <location>
        <begin position="91"/>
        <end position="107"/>
    </location>
</feature>
<dbReference type="Gene3D" id="3.40.50.300">
    <property type="entry name" value="P-loop containing nucleotide triphosphate hydrolases"/>
    <property type="match status" value="1"/>
</dbReference>
<evidence type="ECO:0000313" key="10">
    <source>
        <dbReference type="EMBL" id="KIK07085.1"/>
    </source>
</evidence>
<dbReference type="GO" id="GO:0005634">
    <property type="term" value="C:nucleus"/>
    <property type="evidence" value="ECO:0007669"/>
    <property type="project" value="TreeGrafter"/>
</dbReference>
<reference evidence="10 11" key="1">
    <citation type="submission" date="2014-04" db="EMBL/GenBank/DDBJ databases">
        <authorList>
            <consortium name="DOE Joint Genome Institute"/>
            <person name="Kuo A."/>
            <person name="Kohler A."/>
            <person name="Nagy L.G."/>
            <person name="Floudas D."/>
            <person name="Copeland A."/>
            <person name="Barry K.W."/>
            <person name="Cichocki N."/>
            <person name="Veneault-Fourrey C."/>
            <person name="LaButti K."/>
            <person name="Lindquist E.A."/>
            <person name="Lipzen A."/>
            <person name="Lundell T."/>
            <person name="Morin E."/>
            <person name="Murat C."/>
            <person name="Sun H."/>
            <person name="Tunlid A."/>
            <person name="Henrissat B."/>
            <person name="Grigoriev I.V."/>
            <person name="Hibbett D.S."/>
            <person name="Martin F."/>
            <person name="Nordberg H.P."/>
            <person name="Cantor M.N."/>
            <person name="Hua S.X."/>
        </authorList>
    </citation>
    <scope>NUCLEOTIDE SEQUENCE [LARGE SCALE GENOMIC DNA]</scope>
    <source>
        <strain evidence="10 11">LaAM-08-1</strain>
    </source>
</reference>
<dbReference type="GO" id="GO:0005524">
    <property type="term" value="F:ATP binding"/>
    <property type="evidence" value="ECO:0007669"/>
    <property type="project" value="UniProtKB-KW"/>
</dbReference>
<evidence type="ECO:0000256" key="7">
    <source>
        <dbReference type="ARBA" id="ARBA00022840"/>
    </source>
</evidence>
<evidence type="ECO:0000256" key="2">
    <source>
        <dbReference type="ARBA" id="ARBA00018706"/>
    </source>
</evidence>
<dbReference type="InterPro" id="IPR027417">
    <property type="entry name" value="P-loop_NTPase"/>
</dbReference>
<evidence type="ECO:0000256" key="6">
    <source>
        <dbReference type="ARBA" id="ARBA00022777"/>
    </source>
</evidence>
<dbReference type="STRING" id="1095629.A0A0C9X4J8"/>
<keyword evidence="5" id="KW-0547">Nucleotide-binding</keyword>
<feature type="region of interest" description="Disordered" evidence="8">
    <location>
        <begin position="1"/>
        <end position="147"/>
    </location>
</feature>
<keyword evidence="7" id="KW-0067">ATP-binding</keyword>
<sequence>MISAVAARKAARAELQNVPDTPHVEEQVAPTLEGTPRPNSKRKAPSQDAKPSKKKRVKKEKGKHAELPKERYFTKQKDDFKDQEDMIVVGSDDDGEDVDELSQDSDLEPGPSVVPSKTRRKWSPSRMVEDSSEEDSAEVSAGPELDLSPFFPRSARKPVVFDENRILSTFQPTTDQNTFVLTAEEVSALDSLSQNVGGTILILTPADSLCILGACLLTVVHGSISLCGSTLHSSSIAHRIYAPRSSPLPIIRHAAGGGSIAGSIPLPRRLLEFPRNSAIILLRELPTGVEGLGQICRSFEGVFEPSKWQKGKADAPFELQGLYMVTHQTKDIQPFTMPPSWEQALADVSSSLESPLAGIYLVKGPKNSGKSTFCRTLLNRLLTLFERVAYLECDIGQSEFTPGGMVALNVISEYQFGPPFTHQTLPNQAHYIGATTPRSSPSHYLDSVAALLQFYRLDIQSPSVDYDASSAEEGSRITDSIPLIVNSMGWVKGLGADLTQKIEDLLLPTDVFDIQPSLAAEHYGYSGAPPTSIPNARNQYQAYHGGVIADEGDSKVHIVQGIPSSTLIPGFTAADHRAMSILSYFHAVFPKSNVPGEVNQVTVRGWDTAKPLCAIPPYEVDASVALDKVMLTGAGSEDVVPEEVGRVLNGAIVGVVKCEPGTLGDYGDASINGGDTEEKTIGIPYTRHFTPPSPSSSTCVGLVLIRAVAPHLVDCEPPFPSSSSPAKPLLHVLTPLPPALLSGARVFVKGEMELPIWGMLDFRSSNEGDVAGVERVKVPYLQWGRGGEGVAGAEKRRVRRNLMRRSQM</sequence>
<name>A0A0C9X4J8_9AGAR</name>
<reference evidence="11" key="2">
    <citation type="submission" date="2015-01" db="EMBL/GenBank/DDBJ databases">
        <title>Evolutionary Origins and Diversification of the Mycorrhizal Mutualists.</title>
        <authorList>
            <consortium name="DOE Joint Genome Institute"/>
            <consortium name="Mycorrhizal Genomics Consortium"/>
            <person name="Kohler A."/>
            <person name="Kuo A."/>
            <person name="Nagy L.G."/>
            <person name="Floudas D."/>
            <person name="Copeland A."/>
            <person name="Barry K.W."/>
            <person name="Cichocki N."/>
            <person name="Veneault-Fourrey C."/>
            <person name="LaButti K."/>
            <person name="Lindquist E.A."/>
            <person name="Lipzen A."/>
            <person name="Lundell T."/>
            <person name="Morin E."/>
            <person name="Murat C."/>
            <person name="Riley R."/>
            <person name="Ohm R."/>
            <person name="Sun H."/>
            <person name="Tunlid A."/>
            <person name="Henrissat B."/>
            <person name="Grigoriev I.V."/>
            <person name="Hibbett D.S."/>
            <person name="Martin F."/>
        </authorList>
    </citation>
    <scope>NUCLEOTIDE SEQUENCE [LARGE SCALE GENOMIC DNA]</scope>
    <source>
        <strain evidence="11">LaAM-08-1</strain>
    </source>
</reference>
<dbReference type="EMBL" id="KN838549">
    <property type="protein sequence ID" value="KIK07085.1"/>
    <property type="molecule type" value="Genomic_DNA"/>
</dbReference>
<dbReference type="GO" id="GO:0000448">
    <property type="term" value="P:cleavage in ITS2 between 5.8S rRNA and LSU-rRNA of tricistronic rRNA transcript (SSU-rRNA, 5.8S rRNA, LSU-rRNA)"/>
    <property type="evidence" value="ECO:0007669"/>
    <property type="project" value="TreeGrafter"/>
</dbReference>
<keyword evidence="11" id="KW-1185">Reference proteome</keyword>
<dbReference type="GO" id="GO:0051731">
    <property type="term" value="F:polynucleotide 5'-hydroxyl-kinase activity"/>
    <property type="evidence" value="ECO:0007669"/>
    <property type="project" value="InterPro"/>
</dbReference>
<evidence type="ECO:0000256" key="5">
    <source>
        <dbReference type="ARBA" id="ARBA00022741"/>
    </source>
</evidence>
<keyword evidence="6" id="KW-0418">Kinase</keyword>